<organism evidence="1 2">
    <name type="scientific">Thiohalophilus thiocyanatoxydans</name>
    <dbReference type="NCBI Taxonomy" id="381308"/>
    <lineage>
        <taxon>Bacteria</taxon>
        <taxon>Pseudomonadati</taxon>
        <taxon>Pseudomonadota</taxon>
        <taxon>Gammaproteobacteria</taxon>
        <taxon>Thiohalomonadales</taxon>
        <taxon>Thiohalophilaceae</taxon>
        <taxon>Thiohalophilus</taxon>
    </lineage>
</organism>
<evidence type="ECO:0000313" key="1">
    <source>
        <dbReference type="EMBL" id="TDY03897.1"/>
    </source>
</evidence>
<reference evidence="1 2" key="1">
    <citation type="submission" date="2019-03" db="EMBL/GenBank/DDBJ databases">
        <title>Genomic Encyclopedia of Type Strains, Phase IV (KMG-IV): sequencing the most valuable type-strain genomes for metagenomic binning, comparative biology and taxonomic classification.</title>
        <authorList>
            <person name="Goeker M."/>
        </authorList>
    </citation>
    <scope>NUCLEOTIDE SEQUENCE [LARGE SCALE GENOMIC DNA]</scope>
    <source>
        <strain evidence="1 2">DSM 16326</strain>
    </source>
</reference>
<accession>A0A4R8J0S3</accession>
<dbReference type="AlphaFoldDB" id="A0A4R8J0S3"/>
<proteinExistence type="predicted"/>
<gene>
    <name evidence="1" type="ORF">EDC23_0268</name>
</gene>
<evidence type="ECO:0000313" key="2">
    <source>
        <dbReference type="Proteomes" id="UP000294914"/>
    </source>
</evidence>
<comment type="caution">
    <text evidence="1">The sequence shown here is derived from an EMBL/GenBank/DDBJ whole genome shotgun (WGS) entry which is preliminary data.</text>
</comment>
<name>A0A4R8J0S3_9GAMM</name>
<protein>
    <submittedName>
        <fullName evidence="1">Uncharacterized protein</fullName>
    </submittedName>
</protein>
<keyword evidence="2" id="KW-1185">Reference proteome</keyword>
<dbReference type="Proteomes" id="UP000294914">
    <property type="component" value="Unassembled WGS sequence"/>
</dbReference>
<sequence>MPIPVPIRPEAVSAGRGNRIISRARVEANGVDIKDGISGDAPGTARTQINVV</sequence>
<dbReference type="EMBL" id="SOQX01000001">
    <property type="protein sequence ID" value="TDY03897.1"/>
    <property type="molecule type" value="Genomic_DNA"/>
</dbReference>
<dbReference type="RefSeq" id="WP_166668739.1">
    <property type="nucleotide sequence ID" value="NZ_SOQX01000001.1"/>
</dbReference>